<accession>B9ERU8</accession>
<proteinExistence type="predicted"/>
<protein>
    <submittedName>
        <fullName evidence="1">Uncharacterized protein</fullName>
    </submittedName>
</protein>
<evidence type="ECO:0000313" key="2">
    <source>
        <dbReference type="Proteomes" id="UP000001423"/>
    </source>
</evidence>
<reference evidence="1 2" key="1">
    <citation type="journal article" date="2003" name="Nature">
        <title>Genome divergence in two Prochlorococcus ecotypes reflects oceanic niche differentiation.</title>
        <authorList>
            <person name="Rocap G."/>
            <person name="Larimer F.W."/>
            <person name="Lamerdin J.E."/>
            <person name="Malfatti S."/>
            <person name="Chain P."/>
            <person name="Ahlgren N.A."/>
            <person name="Arellano A."/>
            <person name="Coleman M."/>
            <person name="Hauser L."/>
            <person name="Hess W.R."/>
            <person name="Johnson Z.I."/>
            <person name="Land M.L."/>
            <person name="Lindell D."/>
            <person name="Post A.F."/>
            <person name="Regala W."/>
            <person name="Shah M."/>
            <person name="Shaw S.L."/>
            <person name="Steglich C."/>
            <person name="Sullivan M.B."/>
            <person name="Ting C.S."/>
            <person name="Tolonen A."/>
            <person name="Webb E.A."/>
            <person name="Zinser E.R."/>
            <person name="Chisholm S.W."/>
        </authorList>
    </citation>
    <scope>NUCLEOTIDE SEQUENCE [LARGE SCALE GENOMIC DNA]</scope>
    <source>
        <strain evidence="2">MIT 9313</strain>
    </source>
</reference>
<dbReference type="Proteomes" id="UP000001423">
    <property type="component" value="Chromosome"/>
</dbReference>
<name>B9ERU8_PROMM</name>
<dbReference type="EMBL" id="BX548175">
    <property type="protein sequence ID" value="CAX32024.1"/>
    <property type="molecule type" value="Genomic_DNA"/>
</dbReference>
<dbReference type="AlphaFoldDB" id="B9ERU8"/>
<evidence type="ECO:0000313" key="1">
    <source>
        <dbReference type="EMBL" id="CAX32024.1"/>
    </source>
</evidence>
<organism evidence="1 2">
    <name type="scientific">Prochlorococcus marinus (strain MIT 9313)</name>
    <dbReference type="NCBI Taxonomy" id="74547"/>
    <lineage>
        <taxon>Bacteria</taxon>
        <taxon>Bacillati</taxon>
        <taxon>Cyanobacteriota</taxon>
        <taxon>Cyanophyceae</taxon>
        <taxon>Synechococcales</taxon>
        <taxon>Prochlorococcaceae</taxon>
        <taxon>Prochlorococcus</taxon>
    </lineage>
</organism>
<gene>
    <name evidence="1" type="ordered locus">PMT_2506</name>
</gene>
<dbReference type="HOGENOM" id="CLU_220286_0_0_3"/>
<dbReference type="KEGG" id="pmt:PMT_2506"/>
<keyword evidence="2" id="KW-1185">Reference proteome</keyword>
<sequence>MVLAEKMDMLLLLVNKFTVGIEPGHCVFKEVE</sequence>